<evidence type="ECO:0000259" key="5">
    <source>
        <dbReference type="PROSITE" id="PS50893"/>
    </source>
</evidence>
<dbReference type="CDD" id="cd03221">
    <property type="entry name" value="ABCF_EF-3"/>
    <property type="match status" value="1"/>
</dbReference>
<dbReference type="OrthoDB" id="2110130at2759"/>
<dbReference type="SMART" id="SM00382">
    <property type="entry name" value="AAA"/>
    <property type="match status" value="2"/>
</dbReference>
<name>A0A3M6W658_HORWE</name>
<comment type="caution">
    <text evidence="6">The sequence shown here is derived from an EMBL/GenBank/DDBJ whole genome shotgun (WGS) entry which is preliminary data.</text>
</comment>
<dbReference type="InterPro" id="IPR017871">
    <property type="entry name" value="ABC_transporter-like_CS"/>
</dbReference>
<dbReference type="Pfam" id="PF00005">
    <property type="entry name" value="ABC_tran"/>
    <property type="match status" value="3"/>
</dbReference>
<dbReference type="Pfam" id="PF12848">
    <property type="entry name" value="ABC_tran_Xtn"/>
    <property type="match status" value="1"/>
</dbReference>
<accession>A0A3M6W658</accession>
<dbReference type="Proteomes" id="UP000281245">
    <property type="component" value="Unassembled WGS sequence"/>
</dbReference>
<dbReference type="InterPro" id="IPR003439">
    <property type="entry name" value="ABC_transporter-like_ATP-bd"/>
</dbReference>
<evidence type="ECO:0000313" key="6">
    <source>
        <dbReference type="EMBL" id="RMX73710.1"/>
    </source>
</evidence>
<evidence type="ECO:0000256" key="3">
    <source>
        <dbReference type="ARBA" id="ARBA00022840"/>
    </source>
</evidence>
<keyword evidence="1" id="KW-0677">Repeat</keyword>
<dbReference type="AlphaFoldDB" id="A0A3M6W658"/>
<dbReference type="GO" id="GO:0016887">
    <property type="term" value="F:ATP hydrolysis activity"/>
    <property type="evidence" value="ECO:0007669"/>
    <property type="project" value="InterPro"/>
</dbReference>
<proteinExistence type="predicted"/>
<sequence>MDEKAQVMVRKQATATEGSGITVTAQQSRFHTDAEDAPSAAREFGEQQDRFTKVAWQIVIKDLSVSIGDRELLSHADLNLQSGRHYVLVGRNGTGKSTLLKALGTEGIPGVPRSVRILLLGQTDESSEGQTDNSGDSGAVTVVEHVLRSDKYRERLIEQAKRLSTVVEDTEDPIAAVRVYRELSCERLESDVAEARQIANRRSGARGLKARKELIRLEEGMTEAVDRLQELSLTGGNDEQVESSAVAEENQKAHDLLETTNAALADMDASKAEAQARSVLLGLGFSTASIDNPVSELSGGWRTRCNLACALCQSSDLLLLDEPTNFLDLPSIMWLQSYIQNMSRKTTVILVTHDRAFADAVGEELIVLRNQVLERFKGALSEYEVERLRKFKYLSRMKDAQEKQKKHMQSSIDNNVKAAKRSGDDKKLKQATSRKKKLGDRMGMEVSAKGTRFKLNRDLVGWHESHRDAIEVPEFDPPPRMEVPPSPPDLRTAGPLLSIEEVTFAYKSSAKPILQDVSLTIHPGDRVGLVGLNGSGKSTLVGLAMDGTDGSSVDRSPSKGSVTRHSRARYGKFSQQAVEELDAIAADNEALTALSHLMSFAGSDLAEKEARGLLSGLGLPGRIASDVPIKLLSGGQKVRLALAKLLWIPPHLLILDEVTTHLDSDTIQALALALRHYEGAILVVTHDRFFMRCVVEGEHPKDLAASNVPDAGEESAEESEESDSESSRSGVVYRISRGKLSKLDNGMQQYEDIAARSSAKLGKV</sequence>
<keyword evidence="3" id="KW-0067">ATP-binding</keyword>
<feature type="compositionally biased region" description="Acidic residues" evidence="4">
    <location>
        <begin position="711"/>
        <end position="724"/>
    </location>
</feature>
<dbReference type="PROSITE" id="PS50893">
    <property type="entry name" value="ABC_TRANSPORTER_2"/>
    <property type="match status" value="2"/>
</dbReference>
<feature type="domain" description="ABC transporter" evidence="5">
    <location>
        <begin position="497"/>
        <end position="730"/>
    </location>
</feature>
<dbReference type="PANTHER" id="PTHR19211:SF135">
    <property type="entry name" value="ATPASE, PUTATIVE (AFU_ORTHOLOGUE AFUA_1G16440)-RELATED"/>
    <property type="match status" value="1"/>
</dbReference>
<dbReference type="FunFam" id="3.40.50.300:FF:000011">
    <property type="entry name" value="Putative ABC transporter ATP-binding component"/>
    <property type="match status" value="1"/>
</dbReference>
<dbReference type="PROSITE" id="PS00211">
    <property type="entry name" value="ABC_TRANSPORTER_1"/>
    <property type="match status" value="1"/>
</dbReference>
<evidence type="ECO:0000256" key="4">
    <source>
        <dbReference type="SAM" id="MobiDB-lite"/>
    </source>
</evidence>
<protein>
    <recommendedName>
        <fullName evidence="5">ABC transporter domain-containing protein</fullName>
    </recommendedName>
</protein>
<dbReference type="Gene3D" id="3.40.50.300">
    <property type="entry name" value="P-loop containing nucleotide triphosphate hydrolases"/>
    <property type="match status" value="2"/>
</dbReference>
<dbReference type="InterPro" id="IPR032781">
    <property type="entry name" value="ABC_tran_Xtn"/>
</dbReference>
<feature type="region of interest" description="Disordered" evidence="4">
    <location>
        <begin position="703"/>
        <end position="730"/>
    </location>
</feature>
<reference evidence="6 7" key="1">
    <citation type="journal article" date="2018" name="BMC Genomics">
        <title>Genomic evidence for intraspecific hybridization in a clonal and extremely halotolerant yeast.</title>
        <authorList>
            <person name="Gostincar C."/>
            <person name="Stajich J.E."/>
            <person name="Zupancic J."/>
            <person name="Zalar P."/>
            <person name="Gunde-Cimerman N."/>
        </authorList>
    </citation>
    <scope>NUCLEOTIDE SEQUENCE [LARGE SCALE GENOMIC DNA]</scope>
    <source>
        <strain evidence="6 7">EXF-6656</strain>
    </source>
</reference>
<evidence type="ECO:0000256" key="2">
    <source>
        <dbReference type="ARBA" id="ARBA00022741"/>
    </source>
</evidence>
<organism evidence="6 7">
    <name type="scientific">Hortaea werneckii</name>
    <name type="common">Black yeast</name>
    <name type="synonym">Cladosporium werneckii</name>
    <dbReference type="NCBI Taxonomy" id="91943"/>
    <lineage>
        <taxon>Eukaryota</taxon>
        <taxon>Fungi</taxon>
        <taxon>Dikarya</taxon>
        <taxon>Ascomycota</taxon>
        <taxon>Pezizomycotina</taxon>
        <taxon>Dothideomycetes</taxon>
        <taxon>Dothideomycetidae</taxon>
        <taxon>Mycosphaerellales</taxon>
        <taxon>Teratosphaeriaceae</taxon>
        <taxon>Hortaea</taxon>
    </lineage>
</organism>
<feature type="region of interest" description="Disordered" evidence="4">
    <location>
        <begin position="402"/>
        <end position="443"/>
    </location>
</feature>
<dbReference type="InterPro" id="IPR027417">
    <property type="entry name" value="P-loop_NTPase"/>
</dbReference>
<dbReference type="EMBL" id="QWIJ01001734">
    <property type="protein sequence ID" value="RMX73710.1"/>
    <property type="molecule type" value="Genomic_DNA"/>
</dbReference>
<gene>
    <name evidence="6" type="ORF">D0869_13330</name>
</gene>
<feature type="domain" description="ABC transporter" evidence="5">
    <location>
        <begin position="58"/>
        <end position="395"/>
    </location>
</feature>
<dbReference type="InterPro" id="IPR050611">
    <property type="entry name" value="ABCF"/>
</dbReference>
<evidence type="ECO:0000313" key="7">
    <source>
        <dbReference type="Proteomes" id="UP000281245"/>
    </source>
</evidence>
<dbReference type="SUPFAM" id="SSF52540">
    <property type="entry name" value="P-loop containing nucleoside triphosphate hydrolases"/>
    <property type="match status" value="2"/>
</dbReference>
<keyword evidence="2" id="KW-0547">Nucleotide-binding</keyword>
<dbReference type="InterPro" id="IPR003593">
    <property type="entry name" value="AAA+_ATPase"/>
</dbReference>
<dbReference type="GO" id="GO:0005524">
    <property type="term" value="F:ATP binding"/>
    <property type="evidence" value="ECO:0007669"/>
    <property type="project" value="UniProtKB-KW"/>
</dbReference>
<dbReference type="PANTHER" id="PTHR19211">
    <property type="entry name" value="ATP-BINDING TRANSPORT PROTEIN-RELATED"/>
    <property type="match status" value="1"/>
</dbReference>
<evidence type="ECO:0000256" key="1">
    <source>
        <dbReference type="ARBA" id="ARBA00022737"/>
    </source>
</evidence>